<evidence type="ECO:0000313" key="4">
    <source>
        <dbReference type="Proteomes" id="UP001529510"/>
    </source>
</evidence>
<dbReference type="InterPro" id="IPR000198">
    <property type="entry name" value="RhoGAP_dom"/>
</dbReference>
<keyword evidence="1" id="KW-0343">GTPase activation</keyword>
<dbReference type="EMBL" id="JAMKFB020000012">
    <property type="protein sequence ID" value="KAL0180089.1"/>
    <property type="molecule type" value="Genomic_DNA"/>
</dbReference>
<dbReference type="AlphaFoldDB" id="A0ABD0Q1F1"/>
<sequence length="59" mass="6885">DLDLEEGNWDIHVITGALKLFFRELQEPLFPYNLFNDFITGISKILIKWIVHTNVRAGL</sequence>
<protein>
    <recommendedName>
        <fullName evidence="2">Rho-GAP domain-containing protein</fullName>
    </recommendedName>
</protein>
<dbReference type="Gene3D" id="1.10.555.10">
    <property type="entry name" value="Rho GTPase activation protein"/>
    <property type="match status" value="1"/>
</dbReference>
<name>A0ABD0Q1F1_CIRMR</name>
<proteinExistence type="predicted"/>
<comment type="caution">
    <text evidence="3">The sequence shown here is derived from an EMBL/GenBank/DDBJ whole genome shotgun (WGS) entry which is preliminary data.</text>
</comment>
<dbReference type="GO" id="GO:0005096">
    <property type="term" value="F:GTPase activator activity"/>
    <property type="evidence" value="ECO:0007669"/>
    <property type="project" value="UniProtKB-KW"/>
</dbReference>
<accession>A0ABD0Q1F1</accession>
<organism evidence="3 4">
    <name type="scientific">Cirrhinus mrigala</name>
    <name type="common">Mrigala</name>
    <dbReference type="NCBI Taxonomy" id="683832"/>
    <lineage>
        <taxon>Eukaryota</taxon>
        <taxon>Metazoa</taxon>
        <taxon>Chordata</taxon>
        <taxon>Craniata</taxon>
        <taxon>Vertebrata</taxon>
        <taxon>Euteleostomi</taxon>
        <taxon>Actinopterygii</taxon>
        <taxon>Neopterygii</taxon>
        <taxon>Teleostei</taxon>
        <taxon>Ostariophysi</taxon>
        <taxon>Cypriniformes</taxon>
        <taxon>Cyprinidae</taxon>
        <taxon>Labeoninae</taxon>
        <taxon>Labeonini</taxon>
        <taxon>Cirrhinus</taxon>
    </lineage>
</organism>
<evidence type="ECO:0000256" key="1">
    <source>
        <dbReference type="ARBA" id="ARBA00022468"/>
    </source>
</evidence>
<evidence type="ECO:0000259" key="2">
    <source>
        <dbReference type="PROSITE" id="PS50238"/>
    </source>
</evidence>
<dbReference type="InterPro" id="IPR008936">
    <property type="entry name" value="Rho_GTPase_activation_prot"/>
</dbReference>
<feature type="non-terminal residue" evidence="3">
    <location>
        <position position="1"/>
    </location>
</feature>
<dbReference type="SUPFAM" id="SSF48350">
    <property type="entry name" value="GTPase activation domain, GAP"/>
    <property type="match status" value="1"/>
</dbReference>
<dbReference type="Pfam" id="PF00620">
    <property type="entry name" value="RhoGAP"/>
    <property type="match status" value="1"/>
</dbReference>
<dbReference type="PROSITE" id="PS50238">
    <property type="entry name" value="RHOGAP"/>
    <property type="match status" value="1"/>
</dbReference>
<dbReference type="InterPro" id="IPR050729">
    <property type="entry name" value="Rho-GAP"/>
</dbReference>
<evidence type="ECO:0000313" key="3">
    <source>
        <dbReference type="EMBL" id="KAL0180089.1"/>
    </source>
</evidence>
<dbReference type="PANTHER" id="PTHR23176">
    <property type="entry name" value="RHO/RAC/CDC GTPASE-ACTIVATING PROTEIN"/>
    <property type="match status" value="1"/>
</dbReference>
<reference evidence="3 4" key="1">
    <citation type="submission" date="2024-05" db="EMBL/GenBank/DDBJ databases">
        <title>Genome sequencing and assembly of Indian major carp, Cirrhinus mrigala (Hamilton, 1822).</title>
        <authorList>
            <person name="Mohindra V."/>
            <person name="Chowdhury L.M."/>
            <person name="Lal K."/>
            <person name="Jena J.K."/>
        </authorList>
    </citation>
    <scope>NUCLEOTIDE SEQUENCE [LARGE SCALE GENOMIC DNA]</scope>
    <source>
        <strain evidence="3">CM1030</strain>
        <tissue evidence="3">Blood</tissue>
    </source>
</reference>
<dbReference type="Proteomes" id="UP001529510">
    <property type="component" value="Unassembled WGS sequence"/>
</dbReference>
<gene>
    <name evidence="3" type="ORF">M9458_025531</name>
</gene>
<feature type="domain" description="Rho-GAP" evidence="2">
    <location>
        <begin position="1"/>
        <end position="59"/>
    </location>
</feature>
<dbReference type="PANTHER" id="PTHR23176:SF104">
    <property type="entry name" value="RHO GTPASE-ACTIVATING PROTEIN 27"/>
    <property type="match status" value="1"/>
</dbReference>
<keyword evidence="4" id="KW-1185">Reference proteome</keyword>